<dbReference type="SMART" id="SM00487">
    <property type="entry name" value="DEXDc"/>
    <property type="match status" value="1"/>
</dbReference>
<dbReference type="EMBL" id="CABVPP010000002">
    <property type="protein sequence ID" value="VWB15466.1"/>
    <property type="molecule type" value="Genomic_DNA"/>
</dbReference>
<proteinExistence type="predicted"/>
<reference evidence="3 4" key="1">
    <citation type="submission" date="2019-09" db="EMBL/GenBank/DDBJ databases">
        <authorList>
            <person name="Depoorter E."/>
        </authorList>
    </citation>
    <scope>NUCLEOTIDE SEQUENCE [LARGE SCALE GENOMIC DNA]</scope>
    <source>
        <strain evidence="3">LMG 26883</strain>
    </source>
</reference>
<organism evidence="3 4">
    <name type="scientific">Burkholderia pseudomultivorans</name>
    <dbReference type="NCBI Taxonomy" id="1207504"/>
    <lineage>
        <taxon>Bacteria</taxon>
        <taxon>Pseudomonadati</taxon>
        <taxon>Pseudomonadota</taxon>
        <taxon>Betaproteobacteria</taxon>
        <taxon>Burkholderiales</taxon>
        <taxon>Burkholderiaceae</taxon>
        <taxon>Burkholderia</taxon>
        <taxon>Burkholderia cepacia complex</taxon>
    </lineage>
</organism>
<protein>
    <submittedName>
        <fullName evidence="3">Type III restriction enzyme, res subunit</fullName>
    </submittedName>
</protein>
<gene>
    <name evidence="3" type="ORF">BPS26883_00558</name>
</gene>
<feature type="domain" description="Helicase C-terminal" evidence="2">
    <location>
        <begin position="202"/>
        <end position="369"/>
    </location>
</feature>
<dbReference type="Gene3D" id="3.40.50.300">
    <property type="entry name" value="P-loop containing nucleotide triphosphate hydrolases"/>
    <property type="match status" value="2"/>
</dbReference>
<dbReference type="InterPro" id="IPR027417">
    <property type="entry name" value="P-loop_NTPase"/>
</dbReference>
<evidence type="ECO:0000259" key="2">
    <source>
        <dbReference type="PROSITE" id="PS51194"/>
    </source>
</evidence>
<dbReference type="GO" id="GO:0005524">
    <property type="term" value="F:ATP binding"/>
    <property type="evidence" value="ECO:0007669"/>
    <property type="project" value="InterPro"/>
</dbReference>
<dbReference type="Proteomes" id="UP000494162">
    <property type="component" value="Unassembled WGS sequence"/>
</dbReference>
<evidence type="ECO:0000313" key="4">
    <source>
        <dbReference type="Proteomes" id="UP000494162"/>
    </source>
</evidence>
<evidence type="ECO:0000259" key="1">
    <source>
        <dbReference type="PROSITE" id="PS51192"/>
    </source>
</evidence>
<dbReference type="InterPro" id="IPR050742">
    <property type="entry name" value="Helicase_Restrict-Modif_Enz"/>
</dbReference>
<dbReference type="PROSITE" id="PS51192">
    <property type="entry name" value="HELICASE_ATP_BIND_1"/>
    <property type="match status" value="1"/>
</dbReference>
<dbReference type="InterPro" id="IPR014001">
    <property type="entry name" value="Helicase_ATP-bd"/>
</dbReference>
<dbReference type="Pfam" id="PF00271">
    <property type="entry name" value="Helicase_C"/>
    <property type="match status" value="1"/>
</dbReference>
<dbReference type="RefSeq" id="WP_174901431.1">
    <property type="nucleotide sequence ID" value="NZ_CABVPP010000002.1"/>
</dbReference>
<dbReference type="GeneID" id="93167575"/>
<dbReference type="PANTHER" id="PTHR47396">
    <property type="entry name" value="TYPE I RESTRICTION ENZYME ECOKI R PROTEIN"/>
    <property type="match status" value="1"/>
</dbReference>
<dbReference type="AlphaFoldDB" id="A0A6P2HF99"/>
<dbReference type="GO" id="GO:0003677">
    <property type="term" value="F:DNA binding"/>
    <property type="evidence" value="ECO:0007669"/>
    <property type="project" value="InterPro"/>
</dbReference>
<dbReference type="InterPro" id="IPR001650">
    <property type="entry name" value="Helicase_C-like"/>
</dbReference>
<evidence type="ECO:0000313" key="3">
    <source>
        <dbReference type="EMBL" id="VWB15466.1"/>
    </source>
</evidence>
<dbReference type="GO" id="GO:0005829">
    <property type="term" value="C:cytosol"/>
    <property type="evidence" value="ECO:0007669"/>
    <property type="project" value="TreeGrafter"/>
</dbReference>
<accession>A0A6P2HF99</accession>
<dbReference type="Pfam" id="PF04851">
    <property type="entry name" value="ResIII"/>
    <property type="match status" value="1"/>
</dbReference>
<sequence>MADPIVLRPYQLESVEALRAGMRAGHRAQVLMAPTGAGKTEIGAYLCDEVNKKGRRAAFVVDRVNLVDQTSQRFDKYGIPHGVIQADHWRRRGYERIQICSAQTLEKRGFFPDLDLLIVDECHAARRETTRLIQNRADLRVIGLSATPFTKGLSQIYTNLVNVTTTNRLIADNWLVPLQVYAARAVDMTGAKVVAGEWSDKEIEQRGMAIIGDIVSEWIDKTRLHFGGPVKTIVFSATVEHGAELCRQFNEQGFNFQQISYRDGSDERRRELIEEFRKPDSEIHGLVSCEVFTKGFDVSDILCGIAARPYRKSLSSHIQQLGRVMRPSPGKTFGLWLDHCGNALRFGIDTARIFEHGLDRLDDGDLDSKVRKEPSLEEKKQITCAGCGFVLPPNCTACPACGKERERRSLIENVAGVMEVVSAVENSTAKGPDYLRDKASVWRQLCGLAIERKNGDTEKARKFALAQFKSLYGHWPKADFSVTDVEPPSRELKGKVQSLLIKRAHQLGRSANAVR</sequence>
<dbReference type="PANTHER" id="PTHR47396:SF1">
    <property type="entry name" value="ATP-DEPENDENT HELICASE IRC3-RELATED"/>
    <property type="match status" value="1"/>
</dbReference>
<dbReference type="SUPFAM" id="SSF52540">
    <property type="entry name" value="P-loop containing nucleoside triphosphate hydrolases"/>
    <property type="match status" value="1"/>
</dbReference>
<dbReference type="PROSITE" id="PS51194">
    <property type="entry name" value="HELICASE_CTER"/>
    <property type="match status" value="1"/>
</dbReference>
<name>A0A6P2HF99_9BURK</name>
<dbReference type="InterPro" id="IPR006935">
    <property type="entry name" value="Helicase/UvrB_N"/>
</dbReference>
<feature type="domain" description="Helicase ATP-binding" evidence="1">
    <location>
        <begin position="20"/>
        <end position="166"/>
    </location>
</feature>
<dbReference type="GO" id="GO:0016787">
    <property type="term" value="F:hydrolase activity"/>
    <property type="evidence" value="ECO:0007669"/>
    <property type="project" value="InterPro"/>
</dbReference>